<comment type="cofactor">
    <cofactor evidence="1">
        <name>Mg(2+)</name>
        <dbReference type="ChEBI" id="CHEBI:18420"/>
    </cofactor>
</comment>
<evidence type="ECO:0000313" key="9">
    <source>
        <dbReference type="Proteomes" id="UP000034917"/>
    </source>
</evidence>
<proteinExistence type="inferred from homology"/>
<evidence type="ECO:0000256" key="3">
    <source>
        <dbReference type="ARBA" id="ARBA00012966"/>
    </source>
</evidence>
<dbReference type="PANTHER" id="PTHR11349">
    <property type="entry name" value="NUCLEOSIDE DIPHOSPHATE KINASE"/>
    <property type="match status" value="1"/>
</dbReference>
<evidence type="ECO:0000256" key="4">
    <source>
        <dbReference type="ARBA" id="ARBA00022679"/>
    </source>
</evidence>
<dbReference type="AlphaFoldDB" id="A0A0G0G7L5"/>
<comment type="similarity">
    <text evidence="2 6">Belongs to the NDK family.</text>
</comment>
<comment type="caution">
    <text evidence="8">The sequence shown here is derived from an EMBL/GenBank/DDBJ whole genome shotgun (WGS) entry which is preliminary data.</text>
</comment>
<feature type="domain" description="Nucleoside diphosphate kinase-like" evidence="7">
    <location>
        <begin position="1"/>
        <end position="181"/>
    </location>
</feature>
<protein>
    <recommendedName>
        <fullName evidence="3">nucleoside-diphosphate kinase</fullName>
        <ecNumber evidence="3">2.7.4.6</ecNumber>
    </recommendedName>
</protein>
<dbReference type="SUPFAM" id="SSF54919">
    <property type="entry name" value="Nucleoside diphosphate kinase, NDK"/>
    <property type="match status" value="1"/>
</dbReference>
<keyword evidence="4" id="KW-0808">Transferase</keyword>
<evidence type="ECO:0000256" key="2">
    <source>
        <dbReference type="ARBA" id="ARBA00008142"/>
    </source>
</evidence>
<evidence type="ECO:0000259" key="7">
    <source>
        <dbReference type="SMART" id="SM00562"/>
    </source>
</evidence>
<evidence type="ECO:0000256" key="5">
    <source>
        <dbReference type="ARBA" id="ARBA00022777"/>
    </source>
</evidence>
<dbReference type="SMART" id="SM00562">
    <property type="entry name" value="NDK"/>
    <property type="match status" value="1"/>
</dbReference>
<reference evidence="8 9" key="1">
    <citation type="journal article" date="2015" name="Nature">
        <title>rRNA introns, odd ribosomes, and small enigmatic genomes across a large radiation of phyla.</title>
        <authorList>
            <person name="Brown C.T."/>
            <person name="Hug L.A."/>
            <person name="Thomas B.C."/>
            <person name="Sharon I."/>
            <person name="Castelle C.J."/>
            <person name="Singh A."/>
            <person name="Wilkins M.J."/>
            <person name="Williams K.H."/>
            <person name="Banfield J.F."/>
        </authorList>
    </citation>
    <scope>NUCLEOTIDE SEQUENCE [LARGE SCALE GENOMIC DNA]</scope>
</reference>
<name>A0A0G0G7L5_9BACT</name>
<accession>A0A0G0G7L5</accession>
<dbReference type="EC" id="2.7.4.6" evidence="3"/>
<dbReference type="InterPro" id="IPR034907">
    <property type="entry name" value="NDK-like_dom"/>
</dbReference>
<dbReference type="EMBL" id="LBSV01000004">
    <property type="protein sequence ID" value="KKQ26042.1"/>
    <property type="molecule type" value="Genomic_DNA"/>
</dbReference>
<dbReference type="GO" id="GO:0004550">
    <property type="term" value="F:nucleoside diphosphate kinase activity"/>
    <property type="evidence" value="ECO:0007669"/>
    <property type="project" value="UniProtKB-EC"/>
</dbReference>
<evidence type="ECO:0000256" key="1">
    <source>
        <dbReference type="ARBA" id="ARBA00001946"/>
    </source>
</evidence>
<dbReference type="Pfam" id="PF00334">
    <property type="entry name" value="NDK"/>
    <property type="match status" value="2"/>
</dbReference>
<evidence type="ECO:0000313" key="8">
    <source>
        <dbReference type="EMBL" id="KKQ26042.1"/>
    </source>
</evidence>
<evidence type="ECO:0000256" key="6">
    <source>
        <dbReference type="PROSITE-ProRule" id="PRU00706"/>
    </source>
</evidence>
<keyword evidence="5 8" id="KW-0418">Kinase</keyword>
<dbReference type="InterPro" id="IPR036850">
    <property type="entry name" value="NDK-like_dom_sf"/>
</dbReference>
<gene>
    <name evidence="8" type="ORF">US40_C0004G0077</name>
</gene>
<dbReference type="Proteomes" id="UP000034917">
    <property type="component" value="Unassembled WGS sequence"/>
</dbReference>
<sequence>MERTLIIIKPDAVKRGLIGKVIETFENVGLKLMAAKMLRPSSDVIKNHYPGTPVWIKEMGEKTIASFKQSGGNVKEKMGTDDPQKLGQFVYDRLVKYWMEGPIIVMIWSGPDAIQIARKLRGHTIPLLSQTGTLHSDYSFDSSTLSSSLDRVVKTFVHASGSKEEAEREIKYWFPKMEFKNYEREVDSLYLV</sequence>
<comment type="caution">
    <text evidence="6">Lacks conserved residue(s) required for the propagation of feature annotation.</text>
</comment>
<organism evidence="8 9">
    <name type="scientific">Candidatus Roizmanbacteria bacterium GW2011_GWC2_37_13</name>
    <dbReference type="NCBI Taxonomy" id="1618486"/>
    <lineage>
        <taxon>Bacteria</taxon>
        <taxon>Candidatus Roizmaniibacteriota</taxon>
    </lineage>
</organism>
<dbReference type="Gene3D" id="3.30.70.141">
    <property type="entry name" value="Nucleoside diphosphate kinase-like domain"/>
    <property type="match status" value="1"/>
</dbReference>
<dbReference type="PROSITE" id="PS51374">
    <property type="entry name" value="NDPK_LIKE"/>
    <property type="match status" value="1"/>
</dbReference>